<dbReference type="OrthoDB" id="6691177at2"/>
<dbReference type="STRING" id="768710.DesyoDRAFT_1863"/>
<keyword evidence="2" id="KW-0808">Transferase</keyword>
<dbReference type="InterPro" id="IPR001525">
    <property type="entry name" value="C5_MeTfrase"/>
</dbReference>
<protein>
    <submittedName>
        <fullName evidence="4">Site-specific DNA methylase</fullName>
    </submittedName>
</protein>
<evidence type="ECO:0000313" key="4">
    <source>
        <dbReference type="EMBL" id="EHQ88985.1"/>
    </source>
</evidence>
<gene>
    <name evidence="4" type="ORF">DesyoDRAFT_1863</name>
</gene>
<name>H5XU27_9FIRM</name>
<dbReference type="GO" id="GO:0032259">
    <property type="term" value="P:methylation"/>
    <property type="evidence" value="ECO:0007669"/>
    <property type="project" value="UniProtKB-KW"/>
</dbReference>
<dbReference type="Pfam" id="PF00145">
    <property type="entry name" value="DNA_methylase"/>
    <property type="match status" value="1"/>
</dbReference>
<dbReference type="SUPFAM" id="SSF53335">
    <property type="entry name" value="S-adenosyl-L-methionine-dependent methyltransferases"/>
    <property type="match status" value="1"/>
</dbReference>
<dbReference type="AlphaFoldDB" id="H5XU27"/>
<evidence type="ECO:0000256" key="3">
    <source>
        <dbReference type="ARBA" id="ARBA00022747"/>
    </source>
</evidence>
<dbReference type="GO" id="GO:0008168">
    <property type="term" value="F:methyltransferase activity"/>
    <property type="evidence" value="ECO:0007669"/>
    <property type="project" value="UniProtKB-KW"/>
</dbReference>
<evidence type="ECO:0000256" key="1">
    <source>
        <dbReference type="ARBA" id="ARBA00022603"/>
    </source>
</evidence>
<evidence type="ECO:0000313" key="5">
    <source>
        <dbReference type="Proteomes" id="UP000005104"/>
    </source>
</evidence>
<proteinExistence type="predicted"/>
<keyword evidence="1 4" id="KW-0489">Methyltransferase</keyword>
<dbReference type="GO" id="GO:0009307">
    <property type="term" value="P:DNA restriction-modification system"/>
    <property type="evidence" value="ECO:0007669"/>
    <property type="project" value="UniProtKB-KW"/>
</dbReference>
<sequence length="637" mass="73194">MRVTAAVINAGLGDISLGLEMAGFKVVVAYEADKKALELHSANLKAPIYPLLVEEIDANAFPEVDLLAARLHLPPFSRFRRAMQPSCESSIYKLYEILSVRKARAFFLMLNAASAKNNRLQELLDTIATMGYECIWKSIDVAQATGLPIKERTVCIAGTLRSTEKLLELPSQSALAQEQLEQYLQLNQPVDPWYFHIRPDNILRHRGESRLYCWKNRAYVEADLVQWNYRQVPLVNTKEGLRKITHREIANLKGFPAHYTLPDGTNRQWLYQKLMYAGNVFVIKQIANMVNPILTDNPWRSRQAERGMWFENLVGRYLVSLAGEEALAQELRIKDRAVDFALYQGSKALYFEVKYYNGRLASTAKIRAVCERLSPLRTDGVPILVLANEVPDYVKAECLDQLGVYIWDVGSLLWLFDKFADIKNEFIASLDYAVEHIEPKLPMPDVFQGVSNASEEKREELGWKEKLLRIAPGREQFQEYEAACIEILKYVLGDYLTLWEPQEPANDGLYRFDLCCKIKSGANQDFFDTIKHYFNTKYIVFEFKNYSQKISQKEIYTTEKYLYEKALRKVAIIISRWGADEHALQAARGSLRETRKLILCLSDNALLEMVDIKTRKEQEPAEFLGALLDDLLVHLEK</sequence>
<accession>H5XU27</accession>
<dbReference type="eggNOG" id="COG0270">
    <property type="taxonomic scope" value="Bacteria"/>
</dbReference>
<keyword evidence="3" id="KW-0680">Restriction system</keyword>
<organism evidence="4 5">
    <name type="scientific">Desulfosporosinus youngiae DSM 17734</name>
    <dbReference type="NCBI Taxonomy" id="768710"/>
    <lineage>
        <taxon>Bacteria</taxon>
        <taxon>Bacillati</taxon>
        <taxon>Bacillota</taxon>
        <taxon>Clostridia</taxon>
        <taxon>Eubacteriales</taxon>
        <taxon>Desulfitobacteriaceae</taxon>
        <taxon>Desulfosporosinus</taxon>
    </lineage>
</organism>
<evidence type="ECO:0000256" key="2">
    <source>
        <dbReference type="ARBA" id="ARBA00022679"/>
    </source>
</evidence>
<dbReference type="eggNOG" id="COG1787">
    <property type="taxonomic scope" value="Bacteria"/>
</dbReference>
<dbReference type="Gene3D" id="3.40.50.150">
    <property type="entry name" value="Vaccinia Virus protein VP39"/>
    <property type="match status" value="1"/>
</dbReference>
<dbReference type="Proteomes" id="UP000005104">
    <property type="component" value="Chromosome"/>
</dbReference>
<keyword evidence="5" id="KW-1185">Reference proteome</keyword>
<dbReference type="RefSeq" id="WP_007782108.1">
    <property type="nucleotide sequence ID" value="NZ_CM001441.1"/>
</dbReference>
<reference evidence="4 5" key="1">
    <citation type="submission" date="2011-11" db="EMBL/GenBank/DDBJ databases">
        <title>The Noncontiguous Finished genome of Desulfosporosinus youngiae DSM 17734.</title>
        <authorList>
            <consortium name="US DOE Joint Genome Institute (JGI-PGF)"/>
            <person name="Lucas S."/>
            <person name="Han J."/>
            <person name="Lapidus A."/>
            <person name="Cheng J.-F."/>
            <person name="Goodwin L."/>
            <person name="Pitluck S."/>
            <person name="Peters L."/>
            <person name="Ovchinnikova G."/>
            <person name="Lu M."/>
            <person name="Land M.L."/>
            <person name="Hauser L."/>
            <person name="Pester M."/>
            <person name="Spring S."/>
            <person name="Ollivier B."/>
            <person name="Rattei T."/>
            <person name="Klenk H.-P."/>
            <person name="Wagner M."/>
            <person name="Loy A."/>
            <person name="Woyke T.J."/>
        </authorList>
    </citation>
    <scope>NUCLEOTIDE SEQUENCE [LARGE SCALE GENOMIC DNA]</scope>
    <source>
        <strain evidence="4 5">DSM 17734</strain>
    </source>
</reference>
<dbReference type="EMBL" id="CM001441">
    <property type="protein sequence ID" value="EHQ88985.1"/>
    <property type="molecule type" value="Genomic_DNA"/>
</dbReference>
<dbReference type="HOGENOM" id="CLU_029609_0_0_9"/>
<dbReference type="Gene3D" id="3.90.120.10">
    <property type="entry name" value="DNA Methylase, subunit A, domain 2"/>
    <property type="match status" value="1"/>
</dbReference>
<dbReference type="InterPro" id="IPR029063">
    <property type="entry name" value="SAM-dependent_MTases_sf"/>
</dbReference>